<keyword evidence="2" id="KW-0732">Signal</keyword>
<dbReference type="SUPFAM" id="SSF55797">
    <property type="entry name" value="PR-1-like"/>
    <property type="match status" value="1"/>
</dbReference>
<evidence type="ECO:0000313" key="5">
    <source>
        <dbReference type="Proteomes" id="UP000290189"/>
    </source>
</evidence>
<name>A0A3P3Y9T5_PLABS</name>
<dbReference type="PANTHER" id="PTHR10334">
    <property type="entry name" value="CYSTEINE-RICH SECRETORY PROTEIN-RELATED"/>
    <property type="match status" value="1"/>
</dbReference>
<dbReference type="InterPro" id="IPR001283">
    <property type="entry name" value="CRISP-related"/>
</dbReference>
<dbReference type="SMART" id="SM00198">
    <property type="entry name" value="SCP"/>
    <property type="match status" value="1"/>
</dbReference>
<feature type="domain" description="SCP" evidence="3">
    <location>
        <begin position="21"/>
        <end position="147"/>
    </location>
</feature>
<sequence>MRFAIVIVSSCLMALAAGQPLDQTTMLSLHTAARSALGLSPATWSAALEASATAAINVCPTGHTTGAGTIENLAWGWPTYTTTQAFDDWLDEKAHYTLATQTCAPGQVCDHYANIINNDQVGCAMRVCNNIFKQAVVASYACHYASSSPSTTPAPQTIAPRAAPVDTTTPVTPPAPAPATPATADAAAARTPLSSTAAPATGAARRPATGEAAPGPATGEAAPETDPSPAATVSGGGPFRGVARRAGAARELPLTAATVVVGFRDCPQRTKPVQAPAQVAAANVTTAKPTYRRAPAARVVGAMQARRITTITAN</sequence>
<keyword evidence="4" id="KW-0496">Mitochondrion</keyword>
<protein>
    <recommendedName>
        <fullName evidence="3">SCP domain-containing protein</fullName>
    </recommendedName>
</protein>
<dbReference type="Pfam" id="PF00188">
    <property type="entry name" value="CAP"/>
    <property type="match status" value="1"/>
</dbReference>
<proteinExistence type="predicted"/>
<evidence type="ECO:0000313" key="4">
    <source>
        <dbReference type="EMBL" id="SPQ96932.1"/>
    </source>
</evidence>
<dbReference type="Gene3D" id="3.40.33.10">
    <property type="entry name" value="CAP"/>
    <property type="match status" value="1"/>
</dbReference>
<feature type="compositionally biased region" description="Low complexity" evidence="1">
    <location>
        <begin position="148"/>
        <end position="170"/>
    </location>
</feature>
<feature type="compositionally biased region" description="Low complexity" evidence="1">
    <location>
        <begin position="180"/>
        <end position="225"/>
    </location>
</feature>
<evidence type="ECO:0000259" key="3">
    <source>
        <dbReference type="SMART" id="SM00198"/>
    </source>
</evidence>
<feature type="chain" id="PRO_5017974738" description="SCP domain-containing protein" evidence="2">
    <location>
        <begin position="19"/>
        <end position="314"/>
    </location>
</feature>
<evidence type="ECO:0000256" key="2">
    <source>
        <dbReference type="SAM" id="SignalP"/>
    </source>
</evidence>
<gene>
    <name evidence="4" type="ORF">PLBR_LOCUS4147</name>
</gene>
<evidence type="ECO:0000256" key="1">
    <source>
        <dbReference type="SAM" id="MobiDB-lite"/>
    </source>
</evidence>
<dbReference type="Proteomes" id="UP000290189">
    <property type="component" value="Unassembled WGS sequence"/>
</dbReference>
<dbReference type="AlphaFoldDB" id="A0A3P3Y9T5"/>
<feature type="signal peptide" evidence="2">
    <location>
        <begin position="1"/>
        <end position="18"/>
    </location>
</feature>
<accession>A0A3P3Y9T5</accession>
<feature type="region of interest" description="Disordered" evidence="1">
    <location>
        <begin position="148"/>
        <end position="239"/>
    </location>
</feature>
<dbReference type="InterPro" id="IPR035940">
    <property type="entry name" value="CAP_sf"/>
</dbReference>
<dbReference type="EMBL" id="OVEO01000006">
    <property type="protein sequence ID" value="SPQ96932.1"/>
    <property type="molecule type" value="Genomic_DNA"/>
</dbReference>
<reference evidence="4 5" key="1">
    <citation type="submission" date="2018-03" db="EMBL/GenBank/DDBJ databases">
        <authorList>
            <person name="Fogelqvist J."/>
        </authorList>
    </citation>
    <scope>NUCLEOTIDE SEQUENCE [LARGE SCALE GENOMIC DNA]</scope>
</reference>
<organism evidence="4 5">
    <name type="scientific">Plasmodiophora brassicae</name>
    <name type="common">Clubroot disease agent</name>
    <dbReference type="NCBI Taxonomy" id="37360"/>
    <lineage>
        <taxon>Eukaryota</taxon>
        <taxon>Sar</taxon>
        <taxon>Rhizaria</taxon>
        <taxon>Endomyxa</taxon>
        <taxon>Phytomyxea</taxon>
        <taxon>Plasmodiophorida</taxon>
        <taxon>Plasmodiophoridae</taxon>
        <taxon>Plasmodiophora</taxon>
    </lineage>
</organism>
<geneLocation type="mitochondrion" evidence="4"/>
<dbReference type="InterPro" id="IPR014044">
    <property type="entry name" value="CAP_dom"/>
</dbReference>